<dbReference type="EMBL" id="MFEI01000016">
    <property type="protein sequence ID" value="OGE80892.1"/>
    <property type="molecule type" value="Genomic_DNA"/>
</dbReference>
<dbReference type="PANTHER" id="PTHR43861">
    <property type="entry name" value="TRANS-ACONITATE 2-METHYLTRANSFERASE-RELATED"/>
    <property type="match status" value="1"/>
</dbReference>
<evidence type="ECO:0000313" key="2">
    <source>
        <dbReference type="Proteomes" id="UP000177912"/>
    </source>
</evidence>
<evidence type="ECO:0000313" key="1">
    <source>
        <dbReference type="EMBL" id="OGE80892.1"/>
    </source>
</evidence>
<dbReference type="InterPro" id="IPR029063">
    <property type="entry name" value="SAM-dependent_MTases_sf"/>
</dbReference>
<dbReference type="STRING" id="1817822.A2826_01745"/>
<dbReference type="SUPFAM" id="SSF53335">
    <property type="entry name" value="S-adenosyl-L-methionine-dependent methyltransferases"/>
    <property type="match status" value="1"/>
</dbReference>
<accession>A0A1F5NTM8</accession>
<name>A0A1F5NTM8_9BACT</name>
<organism evidence="1 2">
    <name type="scientific">Candidatus Doudnabacteria bacterium RIFCSPHIGHO2_01_FULL_43_23</name>
    <dbReference type="NCBI Taxonomy" id="1817822"/>
    <lineage>
        <taxon>Bacteria</taxon>
        <taxon>Candidatus Doudnaibacteriota</taxon>
    </lineage>
</organism>
<dbReference type="AlphaFoldDB" id="A0A1F5NTM8"/>
<evidence type="ECO:0008006" key="3">
    <source>
        <dbReference type="Google" id="ProtNLM"/>
    </source>
</evidence>
<dbReference type="Proteomes" id="UP000177912">
    <property type="component" value="Unassembled WGS sequence"/>
</dbReference>
<proteinExistence type="predicted"/>
<sequence>MNLKSTYNRIAKDYKKDHLDENWWIEGIDKYLSFFKPHASILDVGCGFGKISKYLVKKGFDVTGVDFSENMIELAKEQVPTGNFFVKDIKHPLNFKNTFDGVIAIAVLLHIPKNEVTGVLKNITAPLKSKGYFYATVKEIRRGDRDEETVKENDYGYDYERFFSYFTLDELKRYVQDIGLKIVYENITSSGKGNWIQIVAEKP</sequence>
<protein>
    <recommendedName>
        <fullName evidence="3">Methyltransferase domain-containing protein</fullName>
    </recommendedName>
</protein>
<dbReference type="CDD" id="cd02440">
    <property type="entry name" value="AdoMet_MTases"/>
    <property type="match status" value="1"/>
</dbReference>
<reference evidence="1 2" key="1">
    <citation type="journal article" date="2016" name="Nat. Commun.">
        <title>Thousands of microbial genomes shed light on interconnected biogeochemical processes in an aquifer system.</title>
        <authorList>
            <person name="Anantharaman K."/>
            <person name="Brown C.T."/>
            <person name="Hug L.A."/>
            <person name="Sharon I."/>
            <person name="Castelle C.J."/>
            <person name="Probst A.J."/>
            <person name="Thomas B.C."/>
            <person name="Singh A."/>
            <person name="Wilkins M.J."/>
            <person name="Karaoz U."/>
            <person name="Brodie E.L."/>
            <person name="Williams K.H."/>
            <person name="Hubbard S.S."/>
            <person name="Banfield J.F."/>
        </authorList>
    </citation>
    <scope>NUCLEOTIDE SEQUENCE [LARGE SCALE GENOMIC DNA]</scope>
</reference>
<dbReference type="Pfam" id="PF13489">
    <property type="entry name" value="Methyltransf_23"/>
    <property type="match status" value="1"/>
</dbReference>
<dbReference type="Gene3D" id="3.40.50.150">
    <property type="entry name" value="Vaccinia Virus protein VP39"/>
    <property type="match status" value="1"/>
</dbReference>
<comment type="caution">
    <text evidence="1">The sequence shown here is derived from an EMBL/GenBank/DDBJ whole genome shotgun (WGS) entry which is preliminary data.</text>
</comment>
<gene>
    <name evidence="1" type="ORF">A2826_01745</name>
</gene>
<dbReference type="PANTHER" id="PTHR43861:SF1">
    <property type="entry name" value="TRANS-ACONITATE 2-METHYLTRANSFERASE"/>
    <property type="match status" value="1"/>
</dbReference>